<dbReference type="EMBL" id="BMHP01000010">
    <property type="protein sequence ID" value="GGD98313.1"/>
    <property type="molecule type" value="Genomic_DNA"/>
</dbReference>
<gene>
    <name evidence="1" type="ORF">GCM10010911_66390</name>
</gene>
<keyword evidence="2" id="KW-1185">Reference proteome</keyword>
<accession>A0A916ZI20</accession>
<sequence>MRRVQNIYYGVVTNENSMTELLCNYMAYKPFRDLFLGLFLSNEELERFEYDHFQTQYTVELNNCRPDIVLSNDEYEILIEVKTSNSGLTENQPVTYLQHLYEAGEKKKFLIFLVPSNYAYQHIWSSKASEFIKRNGLANIQTPTIYWNELIHIIHESELFLLSEKIKDFYDLLKIWFEVKRITFTNSEVSFMFKPEIPSIMNKLFEIVNGVMDYCSKEFKGKITSNDTEYAIYFKDENKGYVLYFGVWYDFWDKHGSPLCYGVCSEWDEQTVKNFENKHKLLYEQDNYLMMNVPEIMISSENCSEKVAQLIYNELAALKKNPTLMINTKLS</sequence>
<reference evidence="1" key="2">
    <citation type="submission" date="2020-09" db="EMBL/GenBank/DDBJ databases">
        <authorList>
            <person name="Sun Q."/>
            <person name="Zhou Y."/>
        </authorList>
    </citation>
    <scope>NUCLEOTIDE SEQUENCE</scope>
    <source>
        <strain evidence="1">CGMCC 1.15178</strain>
    </source>
</reference>
<proteinExistence type="predicted"/>
<evidence type="ECO:0000313" key="1">
    <source>
        <dbReference type="EMBL" id="GGD98313.1"/>
    </source>
</evidence>
<evidence type="ECO:0000313" key="2">
    <source>
        <dbReference type="Proteomes" id="UP000612456"/>
    </source>
</evidence>
<comment type="caution">
    <text evidence="1">The sequence shown here is derived from an EMBL/GenBank/DDBJ whole genome shotgun (WGS) entry which is preliminary data.</text>
</comment>
<name>A0A916ZI20_9BACL</name>
<reference evidence="1" key="1">
    <citation type="journal article" date="2014" name="Int. J. Syst. Evol. Microbiol.">
        <title>Complete genome sequence of Corynebacterium casei LMG S-19264T (=DSM 44701T), isolated from a smear-ripened cheese.</title>
        <authorList>
            <consortium name="US DOE Joint Genome Institute (JGI-PGF)"/>
            <person name="Walter F."/>
            <person name="Albersmeier A."/>
            <person name="Kalinowski J."/>
            <person name="Ruckert C."/>
        </authorList>
    </citation>
    <scope>NUCLEOTIDE SEQUENCE</scope>
    <source>
        <strain evidence="1">CGMCC 1.15178</strain>
    </source>
</reference>
<protein>
    <recommendedName>
        <fullName evidence="3">PD-(D/E)XK nuclease superfamily protein</fullName>
    </recommendedName>
</protein>
<evidence type="ECO:0008006" key="3">
    <source>
        <dbReference type="Google" id="ProtNLM"/>
    </source>
</evidence>
<dbReference type="AlphaFoldDB" id="A0A916ZI20"/>
<dbReference type="Proteomes" id="UP000612456">
    <property type="component" value="Unassembled WGS sequence"/>
</dbReference>
<organism evidence="1 2">
    <name type="scientific">Paenibacillus nasutitermitis</name>
    <dbReference type="NCBI Taxonomy" id="1652958"/>
    <lineage>
        <taxon>Bacteria</taxon>
        <taxon>Bacillati</taxon>
        <taxon>Bacillota</taxon>
        <taxon>Bacilli</taxon>
        <taxon>Bacillales</taxon>
        <taxon>Paenibacillaceae</taxon>
        <taxon>Paenibacillus</taxon>
    </lineage>
</organism>